<evidence type="ECO:0000256" key="16">
    <source>
        <dbReference type="ARBA" id="ARBA00029570"/>
    </source>
</evidence>
<comment type="function">
    <text evidence="4">Catalyzes ATP-dependent phosphorylation of adenosylcobinamide and addition of GMP to adenosylcobinamide phosphate.</text>
</comment>
<dbReference type="EC" id="2.7.7.62" evidence="9"/>
<keyword evidence="14" id="KW-0067">ATP-binding</keyword>
<evidence type="ECO:0000256" key="2">
    <source>
        <dbReference type="ARBA" id="ARBA00000711"/>
    </source>
</evidence>
<dbReference type="SUPFAM" id="SSF52540">
    <property type="entry name" value="P-loop containing nucleoside triphosphate hydrolases"/>
    <property type="match status" value="2"/>
</dbReference>
<dbReference type="PANTHER" id="PTHR34848">
    <property type="match status" value="1"/>
</dbReference>
<evidence type="ECO:0000256" key="12">
    <source>
        <dbReference type="ARBA" id="ARBA00022741"/>
    </source>
</evidence>
<dbReference type="GO" id="GO:0009236">
    <property type="term" value="P:cobalamin biosynthetic process"/>
    <property type="evidence" value="ECO:0007669"/>
    <property type="project" value="UniProtKB-KW"/>
</dbReference>
<dbReference type="AlphaFoldDB" id="A0A9D2T5P9"/>
<dbReference type="PANTHER" id="PTHR34848:SF1">
    <property type="entry name" value="BIFUNCTIONAL ADENOSYLCOBALAMIN BIOSYNTHESIS PROTEIN COBU"/>
    <property type="match status" value="1"/>
</dbReference>
<evidence type="ECO:0000256" key="9">
    <source>
        <dbReference type="ARBA" id="ARBA00012523"/>
    </source>
</evidence>
<comment type="catalytic activity">
    <reaction evidence="3">
        <text>adenosylcob(III)inamide + GTP = adenosylcob(III)inamide phosphate + GDP + H(+)</text>
        <dbReference type="Rhea" id="RHEA:15765"/>
        <dbReference type="ChEBI" id="CHEBI:2480"/>
        <dbReference type="ChEBI" id="CHEBI:15378"/>
        <dbReference type="ChEBI" id="CHEBI:37565"/>
        <dbReference type="ChEBI" id="CHEBI:58189"/>
        <dbReference type="ChEBI" id="CHEBI:58502"/>
        <dbReference type="EC" id="2.7.1.156"/>
    </reaction>
</comment>
<name>A0A9D2T5P9_9FIRM</name>
<evidence type="ECO:0000256" key="4">
    <source>
        <dbReference type="ARBA" id="ARBA00003889"/>
    </source>
</evidence>
<evidence type="ECO:0000256" key="20">
    <source>
        <dbReference type="SAM" id="MobiDB-lite"/>
    </source>
</evidence>
<feature type="active site" description="GMP-histidine intermediate" evidence="18">
    <location>
        <position position="49"/>
    </location>
</feature>
<accession>A0A9D2T5P9</accession>
<evidence type="ECO:0000256" key="17">
    <source>
        <dbReference type="ARBA" id="ARBA00030571"/>
    </source>
</evidence>
<keyword evidence="10" id="KW-0169">Cobalamin biosynthesis</keyword>
<evidence type="ECO:0000256" key="14">
    <source>
        <dbReference type="ARBA" id="ARBA00022840"/>
    </source>
</evidence>
<evidence type="ECO:0000256" key="13">
    <source>
        <dbReference type="ARBA" id="ARBA00022777"/>
    </source>
</evidence>
<dbReference type="GO" id="GO:0008820">
    <property type="term" value="F:cobinamide phosphate guanylyltransferase activity"/>
    <property type="evidence" value="ECO:0007669"/>
    <property type="project" value="UniProtKB-EC"/>
</dbReference>
<comment type="catalytic activity">
    <reaction evidence="2">
        <text>adenosylcob(III)inamide phosphate + GTP + H(+) = adenosylcob(III)inamide-GDP + diphosphate</text>
        <dbReference type="Rhea" id="RHEA:22712"/>
        <dbReference type="ChEBI" id="CHEBI:15378"/>
        <dbReference type="ChEBI" id="CHEBI:33019"/>
        <dbReference type="ChEBI" id="CHEBI:37565"/>
        <dbReference type="ChEBI" id="CHEBI:58502"/>
        <dbReference type="ChEBI" id="CHEBI:60487"/>
        <dbReference type="EC" id="2.7.7.62"/>
    </reaction>
</comment>
<comment type="catalytic activity">
    <reaction evidence="1">
        <text>adenosylcob(III)inamide + ATP = adenosylcob(III)inamide phosphate + ADP + H(+)</text>
        <dbReference type="Rhea" id="RHEA:15769"/>
        <dbReference type="ChEBI" id="CHEBI:2480"/>
        <dbReference type="ChEBI" id="CHEBI:15378"/>
        <dbReference type="ChEBI" id="CHEBI:30616"/>
        <dbReference type="ChEBI" id="CHEBI:58502"/>
        <dbReference type="ChEBI" id="CHEBI:456216"/>
        <dbReference type="EC" id="2.7.1.156"/>
    </reaction>
</comment>
<evidence type="ECO:0000256" key="1">
    <source>
        <dbReference type="ARBA" id="ARBA00000312"/>
    </source>
</evidence>
<evidence type="ECO:0000256" key="18">
    <source>
        <dbReference type="PIRSR" id="PIRSR006135-1"/>
    </source>
</evidence>
<feature type="compositionally biased region" description="Basic and acidic residues" evidence="20">
    <location>
        <begin position="127"/>
        <end position="137"/>
    </location>
</feature>
<evidence type="ECO:0000256" key="3">
    <source>
        <dbReference type="ARBA" id="ARBA00001522"/>
    </source>
</evidence>
<feature type="region of interest" description="Disordered" evidence="20">
    <location>
        <begin position="99"/>
        <end position="137"/>
    </location>
</feature>
<dbReference type="EC" id="2.7.1.156" evidence="8"/>
<keyword evidence="11" id="KW-0808">Transferase</keyword>
<dbReference type="PIRSF" id="PIRSF006135">
    <property type="entry name" value="CobU"/>
    <property type="match status" value="1"/>
</dbReference>
<evidence type="ECO:0000256" key="6">
    <source>
        <dbReference type="ARBA" id="ARBA00005159"/>
    </source>
</evidence>
<evidence type="ECO:0000256" key="10">
    <source>
        <dbReference type="ARBA" id="ARBA00022573"/>
    </source>
</evidence>
<protein>
    <recommendedName>
        <fullName evidence="16">Adenosylcobinamide kinase</fullName>
        <ecNumber evidence="8">2.7.1.156</ecNumber>
        <ecNumber evidence="9">2.7.7.62</ecNumber>
    </recommendedName>
    <alternativeName>
        <fullName evidence="17">Adenosylcobinamide-phosphate guanylyltransferase</fullName>
    </alternativeName>
</protein>
<comment type="pathway">
    <text evidence="5">Cofactor biosynthesis; adenosylcobalamin biosynthesis; adenosylcobalamin from cob(II)yrinate a,c-diamide: step 6/7.</text>
</comment>
<comment type="similarity">
    <text evidence="7">Belongs to the CobU/CobP family.</text>
</comment>
<dbReference type="Proteomes" id="UP000823883">
    <property type="component" value="Unassembled WGS sequence"/>
</dbReference>
<dbReference type="InterPro" id="IPR003203">
    <property type="entry name" value="CobU/CobP"/>
</dbReference>
<comment type="pathway">
    <text evidence="6">Cofactor biosynthesis; adenosylcobalamin biosynthesis; adenosylcobalamin from cob(II)yrinate a,c-diamide: step 5/7.</text>
</comment>
<sequence length="217" mass="23850">MLRLITGGSGSGKSRLAEETVLSLKPEKRYYIATMIAWDEECRKRISRHRAMRAGKGFETLECPVDLEQVRVEAGSAVLLECLSNLTANEFFRGGEELADKGSSARQEASGGAFSPESQEESAPSCRDGRGERKRRTEEKIMKGIRSLMEQAAEVVVVTNEIFSDGTVYDRETMDYMEVLGRLNVRLAETAGEVTEVVFGIPLKKKTSFGAEGGAGR</sequence>
<evidence type="ECO:0000256" key="15">
    <source>
        <dbReference type="ARBA" id="ARBA00023134"/>
    </source>
</evidence>
<comment type="caution">
    <text evidence="21">The sequence shown here is derived from an EMBL/GenBank/DDBJ whole genome shotgun (WGS) entry which is preliminary data.</text>
</comment>
<organism evidence="21 22">
    <name type="scientific">Candidatus Lachnoclostridium pullistercoris</name>
    <dbReference type="NCBI Taxonomy" id="2838632"/>
    <lineage>
        <taxon>Bacteria</taxon>
        <taxon>Bacillati</taxon>
        <taxon>Bacillota</taxon>
        <taxon>Clostridia</taxon>
        <taxon>Lachnospirales</taxon>
        <taxon>Lachnospiraceae</taxon>
    </lineage>
</organism>
<dbReference type="GO" id="GO:0005525">
    <property type="term" value="F:GTP binding"/>
    <property type="evidence" value="ECO:0007669"/>
    <property type="project" value="UniProtKB-KW"/>
</dbReference>
<evidence type="ECO:0000256" key="19">
    <source>
        <dbReference type="PIRSR" id="PIRSR006135-2"/>
    </source>
</evidence>
<feature type="binding site" evidence="19">
    <location>
        <begin position="7"/>
        <end position="14"/>
    </location>
    <ligand>
        <name>GTP</name>
        <dbReference type="ChEBI" id="CHEBI:37565"/>
    </ligand>
</feature>
<dbReference type="CDD" id="cd00544">
    <property type="entry name" value="CobU"/>
    <property type="match status" value="1"/>
</dbReference>
<evidence type="ECO:0000313" key="21">
    <source>
        <dbReference type="EMBL" id="HJC47502.1"/>
    </source>
</evidence>
<dbReference type="GO" id="GO:0005524">
    <property type="term" value="F:ATP binding"/>
    <property type="evidence" value="ECO:0007669"/>
    <property type="project" value="UniProtKB-KW"/>
</dbReference>
<proteinExistence type="inferred from homology"/>
<evidence type="ECO:0000256" key="8">
    <source>
        <dbReference type="ARBA" id="ARBA00012016"/>
    </source>
</evidence>
<gene>
    <name evidence="21" type="ORF">IAA04_05570</name>
</gene>
<dbReference type="Pfam" id="PF02283">
    <property type="entry name" value="CobU"/>
    <property type="match status" value="1"/>
</dbReference>
<keyword evidence="15 19" id="KW-0342">GTP-binding</keyword>
<dbReference type="Gene3D" id="3.40.50.300">
    <property type="entry name" value="P-loop containing nucleotide triphosphate hydrolases"/>
    <property type="match status" value="1"/>
</dbReference>
<reference evidence="21" key="1">
    <citation type="journal article" date="2021" name="PeerJ">
        <title>Extensive microbial diversity within the chicken gut microbiome revealed by metagenomics and culture.</title>
        <authorList>
            <person name="Gilroy R."/>
            <person name="Ravi A."/>
            <person name="Getino M."/>
            <person name="Pursley I."/>
            <person name="Horton D.L."/>
            <person name="Alikhan N.F."/>
            <person name="Baker D."/>
            <person name="Gharbi K."/>
            <person name="Hall N."/>
            <person name="Watson M."/>
            <person name="Adriaenssens E.M."/>
            <person name="Foster-Nyarko E."/>
            <person name="Jarju S."/>
            <person name="Secka A."/>
            <person name="Antonio M."/>
            <person name="Oren A."/>
            <person name="Chaudhuri R.R."/>
            <person name="La Ragione R."/>
            <person name="Hildebrand F."/>
            <person name="Pallen M.J."/>
        </authorList>
    </citation>
    <scope>NUCLEOTIDE SEQUENCE</scope>
    <source>
        <strain evidence="21">CHK183-5548</strain>
    </source>
</reference>
<keyword evidence="21" id="KW-0548">Nucleotidyltransferase</keyword>
<keyword evidence="13 21" id="KW-0418">Kinase</keyword>
<dbReference type="InterPro" id="IPR027417">
    <property type="entry name" value="P-loop_NTPase"/>
</dbReference>
<evidence type="ECO:0000256" key="11">
    <source>
        <dbReference type="ARBA" id="ARBA00022679"/>
    </source>
</evidence>
<feature type="binding site" evidence="19">
    <location>
        <position position="81"/>
    </location>
    <ligand>
        <name>GTP</name>
        <dbReference type="ChEBI" id="CHEBI:37565"/>
    </ligand>
</feature>
<dbReference type="GO" id="GO:0043752">
    <property type="term" value="F:adenosylcobinamide kinase activity"/>
    <property type="evidence" value="ECO:0007669"/>
    <property type="project" value="UniProtKB-EC"/>
</dbReference>
<reference evidence="21" key="2">
    <citation type="submission" date="2021-04" db="EMBL/GenBank/DDBJ databases">
        <authorList>
            <person name="Gilroy R."/>
        </authorList>
    </citation>
    <scope>NUCLEOTIDE SEQUENCE</scope>
    <source>
        <strain evidence="21">CHK183-5548</strain>
    </source>
</reference>
<dbReference type="EMBL" id="DWWL01000037">
    <property type="protein sequence ID" value="HJC47502.1"/>
    <property type="molecule type" value="Genomic_DNA"/>
</dbReference>
<evidence type="ECO:0000256" key="5">
    <source>
        <dbReference type="ARBA" id="ARBA00004692"/>
    </source>
</evidence>
<feature type="binding site" evidence="19">
    <location>
        <begin position="50"/>
        <end position="53"/>
    </location>
    <ligand>
        <name>GTP</name>
        <dbReference type="ChEBI" id="CHEBI:37565"/>
    </ligand>
</feature>
<evidence type="ECO:0000313" key="22">
    <source>
        <dbReference type="Proteomes" id="UP000823883"/>
    </source>
</evidence>
<feature type="binding site" evidence="19">
    <location>
        <position position="62"/>
    </location>
    <ligand>
        <name>GTP</name>
        <dbReference type="ChEBI" id="CHEBI:37565"/>
    </ligand>
</feature>
<keyword evidence="12 19" id="KW-0547">Nucleotide-binding</keyword>
<evidence type="ECO:0000256" key="7">
    <source>
        <dbReference type="ARBA" id="ARBA00007490"/>
    </source>
</evidence>